<protein>
    <recommendedName>
        <fullName evidence="1">DNA utilization protein HofO C-terminal domain-containing protein</fullName>
    </recommendedName>
</protein>
<evidence type="ECO:0000313" key="2">
    <source>
        <dbReference type="EMBL" id="AUY23780.1"/>
    </source>
</evidence>
<reference evidence="2 3" key="1">
    <citation type="submission" date="2018-01" db="EMBL/GenBank/DDBJ databases">
        <title>Complete and assembled Genome of Pantoea calida DSM22759T.</title>
        <authorList>
            <person name="Stevens M.J.A."/>
            <person name="Zurfluh K."/>
            <person name="Stephan R."/>
        </authorList>
    </citation>
    <scope>NUCLEOTIDE SEQUENCE [LARGE SCALE GENOMIC DNA]</scope>
    <source>
        <strain evidence="2 3">DSM 22759</strain>
    </source>
</reference>
<keyword evidence="3" id="KW-1185">Reference proteome</keyword>
<evidence type="ECO:0000259" key="1">
    <source>
        <dbReference type="Pfam" id="PF25319"/>
    </source>
</evidence>
<dbReference type="RefSeq" id="WP_052133996.1">
    <property type="nucleotide sequence ID" value="NZ_CAXONQ010000021.1"/>
</dbReference>
<dbReference type="EMBL" id="CP026378">
    <property type="protein sequence ID" value="AUY23780.1"/>
    <property type="molecule type" value="Genomic_DNA"/>
</dbReference>
<feature type="domain" description="DNA utilization protein HofO C-terminal" evidence="1">
    <location>
        <begin position="92"/>
        <end position="164"/>
    </location>
</feature>
<organism evidence="2 3">
    <name type="scientific">Mixta calida</name>
    <dbReference type="NCBI Taxonomy" id="665913"/>
    <lineage>
        <taxon>Bacteria</taxon>
        <taxon>Pseudomonadati</taxon>
        <taxon>Pseudomonadota</taxon>
        <taxon>Gammaproteobacteria</taxon>
        <taxon>Enterobacterales</taxon>
        <taxon>Erwiniaceae</taxon>
        <taxon>Mixta</taxon>
    </lineage>
</organism>
<dbReference type="GeneID" id="84631693"/>
<gene>
    <name evidence="2" type="ORF">C2E16_01875</name>
</gene>
<accession>A0ABN5H7Y0</accession>
<proteinExistence type="predicted"/>
<evidence type="ECO:0000313" key="3">
    <source>
        <dbReference type="Proteomes" id="UP000237673"/>
    </source>
</evidence>
<dbReference type="Pfam" id="PF25319">
    <property type="entry name" value="HofO"/>
    <property type="match status" value="1"/>
</dbReference>
<sequence>MNNDFLLRWFALPEKLRWLSLLGLLLGLALIVHWLSITPARAQQQQARREAAQQRQQYQRQLTPLLRQPGLQSLELRNQQRLKEMVRDGEPFSLYTLLRRSGGELEQWRPGARESQLQLWLNWQQLKQLFAYLIACEPAPALTAFTVRRKDARLQATFHLAFDDEISRD</sequence>
<name>A0ABN5H7Y0_9GAMM</name>
<dbReference type="InterPro" id="IPR057522">
    <property type="entry name" value="HofO_C"/>
</dbReference>
<dbReference type="Proteomes" id="UP000237673">
    <property type="component" value="Chromosome"/>
</dbReference>